<name>A0ACC6P3U0_9BURK</name>
<sequence length="333" mass="35670">MFYLSSFPWQRAALSLLSATVLALAVAPQPVLAAKKAAVAKSSKSKRAKAPKVAPFVLYENWEGLSTPALVERANAISKMVGLQDSDALLKVLLQETRLGRLGGFWRAAGRGLKSEPYYGIGQMKLSTAMDVLKSEPRWLKDFKLQPDEDLIRAHLTINDRFSAVMAAVYLKQLSRQYQGDALLNAYNRGPTGVKGVADDFHYAVSANAKFYEVFPEKKPLVVTAADCQPIVAAQTLATSIGPTLGTGTAALGAYDPSKDPLIASKGRQAKVEVVQRLDKQVKEHARGGKPAALSSDPRFAEACAKLSLVASAADTTAKPTPGKTSATGTVRR</sequence>
<organism evidence="1 2">
    <name type="scientific">Amphibiibacter pelophylacis</name>
    <dbReference type="NCBI Taxonomy" id="1799477"/>
    <lineage>
        <taxon>Bacteria</taxon>
        <taxon>Pseudomonadati</taxon>
        <taxon>Pseudomonadota</taxon>
        <taxon>Betaproteobacteria</taxon>
        <taxon>Burkholderiales</taxon>
        <taxon>Sphaerotilaceae</taxon>
        <taxon>Amphibiibacter</taxon>
    </lineage>
</organism>
<protein>
    <submittedName>
        <fullName evidence="1">Uncharacterized protein</fullName>
    </submittedName>
</protein>
<reference evidence="1" key="1">
    <citation type="submission" date="2023-10" db="EMBL/GenBank/DDBJ databases">
        <title>Amphibacter perezi, gen. nov., sp. nov. a novel taxa of the family Comamonadaceae, class Betaproteobacteria isolated from the skin microbiota of Pelophylax perezi from different populations.</title>
        <authorList>
            <person name="Costa S."/>
            <person name="Proenca D.N."/>
            <person name="Lopes I."/>
            <person name="Morais P.V."/>
        </authorList>
    </citation>
    <scope>NUCLEOTIDE SEQUENCE</scope>
    <source>
        <strain evidence="1">SL12-8</strain>
    </source>
</reference>
<comment type="caution">
    <text evidence="1">The sequence shown here is derived from an EMBL/GenBank/DDBJ whole genome shotgun (WGS) entry which is preliminary data.</text>
</comment>
<accession>A0ACC6P3U0</accession>
<dbReference type="EMBL" id="JAWDIE010000016">
    <property type="protein sequence ID" value="MEJ7138863.1"/>
    <property type="molecule type" value="Genomic_DNA"/>
</dbReference>
<evidence type="ECO:0000313" key="1">
    <source>
        <dbReference type="EMBL" id="MEJ7138863.1"/>
    </source>
</evidence>
<dbReference type="Proteomes" id="UP001364695">
    <property type="component" value="Unassembled WGS sequence"/>
</dbReference>
<keyword evidence="2" id="KW-1185">Reference proteome</keyword>
<gene>
    <name evidence="1" type="ORF">RV045_10565</name>
</gene>
<proteinExistence type="predicted"/>
<evidence type="ECO:0000313" key="2">
    <source>
        <dbReference type="Proteomes" id="UP001364695"/>
    </source>
</evidence>